<keyword evidence="1" id="KW-0812">Transmembrane</keyword>
<dbReference type="Pfam" id="PF11804">
    <property type="entry name" value="DUF3325"/>
    <property type="match status" value="1"/>
</dbReference>
<evidence type="ECO:0000313" key="3">
    <source>
        <dbReference type="Proteomes" id="UP000321058"/>
    </source>
</evidence>
<organism evidence="2 3">
    <name type="scientific">Reyranella soli</name>
    <dbReference type="NCBI Taxonomy" id="1230389"/>
    <lineage>
        <taxon>Bacteria</taxon>
        <taxon>Pseudomonadati</taxon>
        <taxon>Pseudomonadota</taxon>
        <taxon>Alphaproteobacteria</taxon>
        <taxon>Hyphomicrobiales</taxon>
        <taxon>Reyranellaceae</taxon>
        <taxon>Reyranella</taxon>
    </lineage>
</organism>
<accession>A0A512N5U6</accession>
<dbReference type="AlphaFoldDB" id="A0A512N5U6"/>
<evidence type="ECO:0000313" key="2">
    <source>
        <dbReference type="EMBL" id="GEP54350.1"/>
    </source>
</evidence>
<dbReference type="InterPro" id="IPR021762">
    <property type="entry name" value="DUF3325"/>
</dbReference>
<evidence type="ECO:0000256" key="1">
    <source>
        <dbReference type="SAM" id="Phobius"/>
    </source>
</evidence>
<dbReference type="RefSeq" id="WP_147147816.1">
    <property type="nucleotide sequence ID" value="NZ_BKAJ01000030.1"/>
</dbReference>
<dbReference type="OrthoDB" id="7306737at2"/>
<comment type="caution">
    <text evidence="2">The sequence shown here is derived from an EMBL/GenBank/DDBJ whole genome shotgun (WGS) entry which is preliminary data.</text>
</comment>
<name>A0A512N5U6_9HYPH</name>
<protein>
    <recommendedName>
        <fullName evidence="4">DUF3325 domain-containing protein</fullName>
    </recommendedName>
</protein>
<feature type="transmembrane region" description="Helical" evidence="1">
    <location>
        <begin position="6"/>
        <end position="23"/>
    </location>
</feature>
<keyword evidence="3" id="KW-1185">Reference proteome</keyword>
<feature type="transmembrane region" description="Helical" evidence="1">
    <location>
        <begin position="69"/>
        <end position="91"/>
    </location>
</feature>
<gene>
    <name evidence="2" type="ORF">RSO01_15160</name>
</gene>
<dbReference type="EMBL" id="BKAJ01000030">
    <property type="protein sequence ID" value="GEP54350.1"/>
    <property type="molecule type" value="Genomic_DNA"/>
</dbReference>
<evidence type="ECO:0008006" key="4">
    <source>
        <dbReference type="Google" id="ProtNLM"/>
    </source>
</evidence>
<dbReference type="Proteomes" id="UP000321058">
    <property type="component" value="Unassembled WGS sequence"/>
</dbReference>
<reference evidence="2 3" key="1">
    <citation type="submission" date="2019-07" db="EMBL/GenBank/DDBJ databases">
        <title>Whole genome shotgun sequence of Reyranella soli NBRC 108950.</title>
        <authorList>
            <person name="Hosoyama A."/>
            <person name="Uohara A."/>
            <person name="Ohji S."/>
            <person name="Ichikawa N."/>
        </authorList>
    </citation>
    <scope>NUCLEOTIDE SEQUENCE [LARGE SCALE GENOMIC DNA]</scope>
    <source>
        <strain evidence="2 3">NBRC 108950</strain>
    </source>
</reference>
<proteinExistence type="predicted"/>
<sequence length="107" mass="11509">MPDALLLLGIFAGAYLGFAALAMSQDRHWHHLGGARHCPRRACMALRCAGWALLLASLVLALMRDGAGFGSLLWATVITVGALSVVATLSWRAHWLRPAARLLQHLG</sequence>
<keyword evidence="1" id="KW-1133">Transmembrane helix</keyword>
<keyword evidence="1" id="KW-0472">Membrane</keyword>
<feature type="transmembrane region" description="Helical" evidence="1">
    <location>
        <begin position="44"/>
        <end position="63"/>
    </location>
</feature>